<dbReference type="STRING" id="33960.TY91_02880"/>
<evidence type="ECO:0000313" key="3">
    <source>
        <dbReference type="Proteomes" id="UP000051845"/>
    </source>
</evidence>
<accession>A0A0R2BJM5</accession>
<dbReference type="Gene3D" id="2.60.300.12">
    <property type="entry name" value="HesB-like domain"/>
    <property type="match status" value="1"/>
</dbReference>
<dbReference type="EMBL" id="AYYR01000029">
    <property type="protein sequence ID" value="KRM76393.1"/>
    <property type="molecule type" value="Genomic_DNA"/>
</dbReference>
<name>A0A0R2BJM5_SECCO</name>
<dbReference type="Proteomes" id="UP000051845">
    <property type="component" value="Unassembled WGS sequence"/>
</dbReference>
<protein>
    <recommendedName>
        <fullName evidence="1">Core domain-containing protein</fullName>
    </recommendedName>
</protein>
<dbReference type="InterPro" id="IPR000361">
    <property type="entry name" value="ATAP_core_dom"/>
</dbReference>
<feature type="domain" description="Core" evidence="1">
    <location>
        <begin position="4"/>
        <end position="113"/>
    </location>
</feature>
<dbReference type="PATRIC" id="fig|1423733.4.peg.1713"/>
<proteinExistence type="predicted"/>
<dbReference type="RefSeq" id="WP_054759585.1">
    <property type="nucleotide sequence ID" value="NZ_AYYR01000029.1"/>
</dbReference>
<evidence type="ECO:0000259" key="1">
    <source>
        <dbReference type="Pfam" id="PF01521"/>
    </source>
</evidence>
<evidence type="ECO:0000313" key="2">
    <source>
        <dbReference type="EMBL" id="KRM76393.1"/>
    </source>
</evidence>
<dbReference type="Pfam" id="PF01521">
    <property type="entry name" value="Fe-S_biosyn"/>
    <property type="match status" value="1"/>
</dbReference>
<gene>
    <name evidence="2" type="ORF">FC82_GL001626</name>
</gene>
<sequence length="122" mass="13352">MTRLEMTQDVQTRLANHLAPGDQLILDFDDGVGRYSKVGVCSLDVSFRFLIVSNDAVDPVYDETLTSPAGNVLIKSYADNYLNENPKLTLSHFGLIQLSSAVGVLDSNVEIIDHPDVVTEAK</sequence>
<reference evidence="2 3" key="1">
    <citation type="journal article" date="2015" name="Genome Announc.">
        <title>Expanding the biotechnology potential of lactobacilli through comparative genomics of 213 strains and associated genera.</title>
        <authorList>
            <person name="Sun Z."/>
            <person name="Harris H.M."/>
            <person name="McCann A."/>
            <person name="Guo C."/>
            <person name="Argimon S."/>
            <person name="Zhang W."/>
            <person name="Yang X."/>
            <person name="Jeffery I.B."/>
            <person name="Cooney J.C."/>
            <person name="Kagawa T.F."/>
            <person name="Liu W."/>
            <person name="Song Y."/>
            <person name="Salvetti E."/>
            <person name="Wrobel A."/>
            <person name="Rasinkangas P."/>
            <person name="Parkhill J."/>
            <person name="Rea M.C."/>
            <person name="O'Sullivan O."/>
            <person name="Ritari J."/>
            <person name="Douillard F.P."/>
            <person name="Paul Ross R."/>
            <person name="Yang R."/>
            <person name="Briner A.E."/>
            <person name="Felis G.E."/>
            <person name="de Vos W.M."/>
            <person name="Barrangou R."/>
            <person name="Klaenhammer T.R."/>
            <person name="Caufield P.W."/>
            <person name="Cui Y."/>
            <person name="Zhang H."/>
            <person name="O'Toole P.W."/>
        </authorList>
    </citation>
    <scope>NUCLEOTIDE SEQUENCE [LARGE SCALE GENOMIC DNA]</scope>
    <source>
        <strain evidence="2 3">DSM 20515</strain>
    </source>
</reference>
<organism evidence="2 3">
    <name type="scientific">Secundilactobacillus collinoides DSM 20515 = JCM 1123</name>
    <dbReference type="NCBI Taxonomy" id="1423733"/>
    <lineage>
        <taxon>Bacteria</taxon>
        <taxon>Bacillati</taxon>
        <taxon>Bacillota</taxon>
        <taxon>Bacilli</taxon>
        <taxon>Lactobacillales</taxon>
        <taxon>Lactobacillaceae</taxon>
        <taxon>Secundilactobacillus</taxon>
    </lineage>
</organism>
<dbReference type="InterPro" id="IPR035903">
    <property type="entry name" value="HesB-like_dom_sf"/>
</dbReference>
<dbReference type="AlphaFoldDB" id="A0A0R2BJM5"/>
<dbReference type="SUPFAM" id="SSF89360">
    <property type="entry name" value="HesB-like domain"/>
    <property type="match status" value="1"/>
</dbReference>
<comment type="caution">
    <text evidence="2">The sequence shown here is derived from an EMBL/GenBank/DDBJ whole genome shotgun (WGS) entry which is preliminary data.</text>
</comment>